<evidence type="ECO:0000256" key="1">
    <source>
        <dbReference type="SAM" id="SignalP"/>
    </source>
</evidence>
<dbReference type="EMBL" id="CAJOAZ010009102">
    <property type="protein sequence ID" value="CAF4197151.1"/>
    <property type="molecule type" value="Genomic_DNA"/>
</dbReference>
<reference evidence="3" key="1">
    <citation type="submission" date="2021-02" db="EMBL/GenBank/DDBJ databases">
        <authorList>
            <person name="Nowell W R."/>
        </authorList>
    </citation>
    <scope>NUCLEOTIDE SEQUENCE</scope>
</reference>
<dbReference type="Pfam" id="PF00095">
    <property type="entry name" value="WAP"/>
    <property type="match status" value="1"/>
</dbReference>
<dbReference type="GO" id="GO:0030414">
    <property type="term" value="F:peptidase inhibitor activity"/>
    <property type="evidence" value="ECO:0007669"/>
    <property type="project" value="InterPro"/>
</dbReference>
<dbReference type="InterPro" id="IPR036645">
    <property type="entry name" value="Elafin-like_sf"/>
</dbReference>
<evidence type="ECO:0000259" key="2">
    <source>
        <dbReference type="PROSITE" id="PS51390"/>
    </source>
</evidence>
<dbReference type="InterPro" id="IPR008197">
    <property type="entry name" value="WAP_dom"/>
</dbReference>
<organism evidence="3 5">
    <name type="scientific">Adineta steineri</name>
    <dbReference type="NCBI Taxonomy" id="433720"/>
    <lineage>
        <taxon>Eukaryota</taxon>
        <taxon>Metazoa</taxon>
        <taxon>Spiralia</taxon>
        <taxon>Gnathifera</taxon>
        <taxon>Rotifera</taxon>
        <taxon>Eurotatoria</taxon>
        <taxon>Bdelloidea</taxon>
        <taxon>Adinetida</taxon>
        <taxon>Adinetidae</taxon>
        <taxon>Adineta</taxon>
    </lineage>
</organism>
<dbReference type="PROSITE" id="PS51390">
    <property type="entry name" value="WAP"/>
    <property type="match status" value="1"/>
</dbReference>
<dbReference type="GO" id="GO:0005576">
    <property type="term" value="C:extracellular region"/>
    <property type="evidence" value="ECO:0007669"/>
    <property type="project" value="InterPro"/>
</dbReference>
<dbReference type="Proteomes" id="UP000663844">
    <property type="component" value="Unassembled WGS sequence"/>
</dbReference>
<protein>
    <recommendedName>
        <fullName evidence="2">WAP domain-containing protein</fullName>
    </recommendedName>
</protein>
<evidence type="ECO:0000313" key="5">
    <source>
        <dbReference type="Proteomes" id="UP000663845"/>
    </source>
</evidence>
<dbReference type="Gene3D" id="4.10.75.10">
    <property type="entry name" value="Elafin-like"/>
    <property type="match status" value="1"/>
</dbReference>
<gene>
    <name evidence="3" type="ORF">JYZ213_LOCUS11741</name>
    <name evidence="4" type="ORF">OXD698_LOCUS40625</name>
</gene>
<proteinExistence type="predicted"/>
<name>A0A814B810_9BILA</name>
<evidence type="ECO:0000313" key="4">
    <source>
        <dbReference type="EMBL" id="CAF4197151.1"/>
    </source>
</evidence>
<accession>A0A814B810</accession>
<dbReference type="EMBL" id="CAJNOG010000089">
    <property type="protein sequence ID" value="CAF0923351.1"/>
    <property type="molecule type" value="Genomic_DNA"/>
</dbReference>
<keyword evidence="1" id="KW-0732">Signal</keyword>
<dbReference type="SUPFAM" id="SSF57256">
    <property type="entry name" value="Elafin-like"/>
    <property type="match status" value="1"/>
</dbReference>
<feature type="chain" id="PRO_5035599007" description="WAP domain-containing protein" evidence="1">
    <location>
        <begin position="22"/>
        <end position="120"/>
    </location>
</feature>
<evidence type="ECO:0000313" key="3">
    <source>
        <dbReference type="EMBL" id="CAF0923351.1"/>
    </source>
</evidence>
<feature type="signal peptide" evidence="1">
    <location>
        <begin position="1"/>
        <end position="21"/>
    </location>
</feature>
<comment type="caution">
    <text evidence="3">The sequence shown here is derived from an EMBL/GenBank/DDBJ whole genome shotgun (WGS) entry which is preliminary data.</text>
</comment>
<dbReference type="AlphaFoldDB" id="A0A814B810"/>
<dbReference type="Proteomes" id="UP000663845">
    <property type="component" value="Unassembled WGS sequence"/>
</dbReference>
<feature type="domain" description="WAP" evidence="2">
    <location>
        <begin position="75"/>
        <end position="120"/>
    </location>
</feature>
<dbReference type="SMART" id="SM00217">
    <property type="entry name" value="WAP"/>
    <property type="match status" value="1"/>
</dbReference>
<dbReference type="PRINTS" id="PR00003">
    <property type="entry name" value="4DISULPHCORE"/>
</dbReference>
<sequence>MVLFKFISVAFILFLVTPLNARCPHKPDNPRKNGGTALAGYFCGRGASHVDCPSTHDCIIAPDDTYAVCCLRAQSSEKPGSCPNPSTGIGSCLAKCSNDSDCPDAQKCCGNCPRDCVQPV</sequence>